<dbReference type="InterPro" id="IPR017905">
    <property type="entry name" value="ERV/ALR_sulphydryl_oxidase"/>
</dbReference>
<dbReference type="InterPro" id="IPR036774">
    <property type="entry name" value="ERV/ALR_sulphydryl_oxid_sf"/>
</dbReference>
<dbReference type="AlphaFoldDB" id="A0A397I7S5"/>
<dbReference type="Pfam" id="PF04777">
    <property type="entry name" value="Evr1_Alr"/>
    <property type="match status" value="1"/>
</dbReference>
<evidence type="ECO:0000313" key="10">
    <source>
        <dbReference type="Proteomes" id="UP000266861"/>
    </source>
</evidence>
<dbReference type="Gene3D" id="1.20.120.310">
    <property type="entry name" value="ERV/ALR sulfhydryl oxidase domain"/>
    <property type="match status" value="1"/>
</dbReference>
<comment type="caution">
    <text evidence="9">The sequence shown here is derived from an EMBL/GenBank/DDBJ whole genome shotgun (WGS) entry which is preliminary data.</text>
</comment>
<feature type="signal peptide" evidence="7">
    <location>
        <begin position="1"/>
        <end position="19"/>
    </location>
</feature>
<dbReference type="PROSITE" id="PS51324">
    <property type="entry name" value="ERV_ALR"/>
    <property type="match status" value="1"/>
</dbReference>
<dbReference type="EMBL" id="PQFF01000239">
    <property type="protein sequence ID" value="RHZ71182.1"/>
    <property type="molecule type" value="Genomic_DNA"/>
</dbReference>
<dbReference type="GO" id="GO:0050660">
    <property type="term" value="F:flavin adenine dinucleotide binding"/>
    <property type="evidence" value="ECO:0007669"/>
    <property type="project" value="TreeGrafter"/>
</dbReference>
<accession>A0A397I7S5</accession>
<keyword evidence="5" id="KW-1015">Disulfide bond</keyword>
<organism evidence="9 10">
    <name type="scientific">Diversispora epigaea</name>
    <dbReference type="NCBI Taxonomy" id="1348612"/>
    <lineage>
        <taxon>Eukaryota</taxon>
        <taxon>Fungi</taxon>
        <taxon>Fungi incertae sedis</taxon>
        <taxon>Mucoromycota</taxon>
        <taxon>Glomeromycotina</taxon>
        <taxon>Glomeromycetes</taxon>
        <taxon>Diversisporales</taxon>
        <taxon>Diversisporaceae</taxon>
        <taxon>Diversispora</taxon>
    </lineage>
</organism>
<comment type="catalytic activity">
    <reaction evidence="6">
        <text>2 R'C(R)SH + O2 = R'C(R)S-S(R)CR' + H2O2</text>
        <dbReference type="Rhea" id="RHEA:17357"/>
        <dbReference type="ChEBI" id="CHEBI:15379"/>
        <dbReference type="ChEBI" id="CHEBI:16240"/>
        <dbReference type="ChEBI" id="CHEBI:16520"/>
        <dbReference type="ChEBI" id="CHEBI:17412"/>
        <dbReference type="EC" id="1.8.3.2"/>
    </reaction>
</comment>
<dbReference type="OrthoDB" id="59470at2759"/>
<dbReference type="GO" id="GO:0016971">
    <property type="term" value="F:flavin-dependent sulfhydryl oxidase activity"/>
    <property type="evidence" value="ECO:0007669"/>
    <property type="project" value="InterPro"/>
</dbReference>
<keyword evidence="2 6" id="KW-0285">Flavoprotein</keyword>
<feature type="chain" id="PRO_5017376841" description="Sulfhydryl oxidase" evidence="7">
    <location>
        <begin position="20"/>
        <end position="184"/>
    </location>
</feature>
<keyword evidence="4 6" id="KW-0560">Oxidoreductase</keyword>
<reference evidence="9 10" key="1">
    <citation type="submission" date="2018-08" db="EMBL/GenBank/DDBJ databases">
        <title>Genome and evolution of the arbuscular mycorrhizal fungus Diversispora epigaea (formerly Glomus versiforme) and its bacterial endosymbionts.</title>
        <authorList>
            <person name="Sun X."/>
            <person name="Fei Z."/>
            <person name="Harrison M."/>
        </authorList>
    </citation>
    <scope>NUCLEOTIDE SEQUENCE [LARGE SCALE GENOMIC DNA]</scope>
    <source>
        <strain evidence="9 10">IT104</strain>
    </source>
</reference>
<evidence type="ECO:0000256" key="1">
    <source>
        <dbReference type="ARBA" id="ARBA00001974"/>
    </source>
</evidence>
<comment type="cofactor">
    <cofactor evidence="1 6">
        <name>FAD</name>
        <dbReference type="ChEBI" id="CHEBI:57692"/>
    </cofactor>
</comment>
<evidence type="ECO:0000259" key="8">
    <source>
        <dbReference type="PROSITE" id="PS51324"/>
    </source>
</evidence>
<evidence type="ECO:0000256" key="6">
    <source>
        <dbReference type="RuleBase" id="RU371123"/>
    </source>
</evidence>
<dbReference type="Proteomes" id="UP000266861">
    <property type="component" value="Unassembled WGS sequence"/>
</dbReference>
<dbReference type="STRING" id="1348612.A0A397I7S5"/>
<dbReference type="PANTHER" id="PTHR12645">
    <property type="entry name" value="ALR/ERV"/>
    <property type="match status" value="1"/>
</dbReference>
<dbReference type="EC" id="1.8.3.2" evidence="6"/>
<gene>
    <name evidence="9" type="ORF">Glove_261g65</name>
</gene>
<evidence type="ECO:0000256" key="4">
    <source>
        <dbReference type="ARBA" id="ARBA00023002"/>
    </source>
</evidence>
<evidence type="ECO:0000256" key="5">
    <source>
        <dbReference type="ARBA" id="ARBA00023157"/>
    </source>
</evidence>
<keyword evidence="7" id="KW-0732">Signal</keyword>
<name>A0A397I7S5_9GLOM</name>
<protein>
    <recommendedName>
        <fullName evidence="6">Sulfhydryl oxidase</fullName>
        <ecNumber evidence="6">1.8.3.2</ecNumber>
    </recommendedName>
</protein>
<keyword evidence="3 6" id="KW-0274">FAD</keyword>
<dbReference type="SUPFAM" id="SSF69000">
    <property type="entry name" value="FAD-dependent thiol oxidase"/>
    <property type="match status" value="1"/>
</dbReference>
<dbReference type="PANTHER" id="PTHR12645:SF1">
    <property type="entry name" value="FAD-LINKED SULFHYDRYL OXIDASE ERV2"/>
    <property type="match status" value="1"/>
</dbReference>
<evidence type="ECO:0000256" key="7">
    <source>
        <dbReference type="SAM" id="SignalP"/>
    </source>
</evidence>
<sequence>MVILTSLLYLNFVIIHTNEELLEKISDKDNTIISEVNSSTMGSVVMPNLNNSTLKAELGQSSWKLIHTMMARFPENPTEDEKDALRNFVYLFGRLYPCGECATEFQKIIIMHPPQVSSREAASQWACAVHNIVNERLKKEIFDCGKIAEKYKCGCDETSTFYSSFTSITTITTIDTSFTSTTNV</sequence>
<feature type="domain" description="ERV/ALR sulfhydryl oxidase" evidence="8">
    <location>
        <begin position="51"/>
        <end position="151"/>
    </location>
</feature>
<evidence type="ECO:0000313" key="9">
    <source>
        <dbReference type="EMBL" id="RHZ71182.1"/>
    </source>
</evidence>
<dbReference type="InterPro" id="IPR039799">
    <property type="entry name" value="ALR/ERV"/>
</dbReference>
<dbReference type="FunFam" id="1.20.120.310:FF:000002">
    <property type="entry name" value="Sulfhydryl oxidase"/>
    <property type="match status" value="1"/>
</dbReference>
<proteinExistence type="predicted"/>
<keyword evidence="10" id="KW-1185">Reference proteome</keyword>
<evidence type="ECO:0000256" key="3">
    <source>
        <dbReference type="ARBA" id="ARBA00022827"/>
    </source>
</evidence>
<dbReference type="GO" id="GO:0005739">
    <property type="term" value="C:mitochondrion"/>
    <property type="evidence" value="ECO:0007669"/>
    <property type="project" value="TreeGrafter"/>
</dbReference>
<evidence type="ECO:0000256" key="2">
    <source>
        <dbReference type="ARBA" id="ARBA00022630"/>
    </source>
</evidence>